<dbReference type="InterPro" id="IPR042204">
    <property type="entry name" value="2Fe-2S-bd_N"/>
</dbReference>
<comment type="caution">
    <text evidence="3">The sequence shown here is derived from an EMBL/GenBank/DDBJ whole genome shotgun (WGS) entry which is preliminary data.</text>
</comment>
<accession>A0ABT5KL80</accession>
<evidence type="ECO:0000313" key="3">
    <source>
        <dbReference type="EMBL" id="MDC8774209.1"/>
    </source>
</evidence>
<dbReference type="EMBL" id="JAQQXT010000018">
    <property type="protein sequence ID" value="MDC8774209.1"/>
    <property type="molecule type" value="Genomic_DNA"/>
</dbReference>
<keyword evidence="1" id="KW-0560">Oxidoreductase</keyword>
<reference evidence="3 4" key="1">
    <citation type="submission" date="2022-10" db="EMBL/GenBank/DDBJ databases">
        <title>Paucibacter sp. hw1 Genome sequencing.</title>
        <authorList>
            <person name="Park S."/>
        </authorList>
    </citation>
    <scope>NUCLEOTIDE SEQUENCE [LARGE SCALE GENOMIC DNA]</scope>
    <source>
        <strain evidence="4">hw1</strain>
    </source>
</reference>
<keyword evidence="4" id="KW-1185">Reference proteome</keyword>
<gene>
    <name evidence="3" type="ORF">PRZ03_21820</name>
</gene>
<evidence type="ECO:0000259" key="2">
    <source>
        <dbReference type="PROSITE" id="PS51085"/>
    </source>
</evidence>
<name>A0ABT5KL80_9BURK</name>
<dbReference type="InterPro" id="IPR001041">
    <property type="entry name" value="2Fe-2S_ferredoxin-type"/>
</dbReference>
<evidence type="ECO:0000313" key="4">
    <source>
        <dbReference type="Proteomes" id="UP001221189"/>
    </source>
</evidence>
<dbReference type="Pfam" id="PF13510">
    <property type="entry name" value="Fer2_4"/>
    <property type="match status" value="1"/>
</dbReference>
<dbReference type="InterPro" id="IPR036010">
    <property type="entry name" value="2Fe-2S_ferredoxin-like_sf"/>
</dbReference>
<proteinExistence type="predicted"/>
<evidence type="ECO:0000256" key="1">
    <source>
        <dbReference type="ARBA" id="ARBA00023002"/>
    </source>
</evidence>
<sequence length="87" mass="9001">MSPALLTAQITVYINGQAQRVPAGCSVAAALAHAGLNLSRRSLTGQPRAAFCGMGQCQECRVSIDAVANRLGCLTPAKDGMKIKTEA</sequence>
<protein>
    <submittedName>
        <fullName evidence="3">(2Fe-2S)-binding protein</fullName>
    </submittedName>
</protein>
<dbReference type="SUPFAM" id="SSF54292">
    <property type="entry name" value="2Fe-2S ferredoxin-like"/>
    <property type="match status" value="1"/>
</dbReference>
<dbReference type="PROSITE" id="PS51085">
    <property type="entry name" value="2FE2S_FER_2"/>
    <property type="match status" value="1"/>
</dbReference>
<dbReference type="Proteomes" id="UP001221189">
    <property type="component" value="Unassembled WGS sequence"/>
</dbReference>
<dbReference type="Gene3D" id="3.10.20.440">
    <property type="entry name" value="2Fe-2S iron-sulphur cluster binding domain, sarcosine oxidase, alpha subunit, N-terminal domain"/>
    <property type="match status" value="1"/>
</dbReference>
<dbReference type="RefSeq" id="WP_273602242.1">
    <property type="nucleotide sequence ID" value="NZ_JAQQXT010000018.1"/>
</dbReference>
<organism evidence="3 4">
    <name type="scientific">Roseateles albus</name>
    <dbReference type="NCBI Taxonomy" id="2987525"/>
    <lineage>
        <taxon>Bacteria</taxon>
        <taxon>Pseudomonadati</taxon>
        <taxon>Pseudomonadota</taxon>
        <taxon>Betaproteobacteria</taxon>
        <taxon>Burkholderiales</taxon>
        <taxon>Sphaerotilaceae</taxon>
        <taxon>Roseateles</taxon>
    </lineage>
</organism>
<feature type="domain" description="2Fe-2S ferredoxin-type" evidence="2">
    <location>
        <begin position="8"/>
        <end position="87"/>
    </location>
</feature>